<dbReference type="GO" id="GO:0000160">
    <property type="term" value="P:phosphorelay signal transduction system"/>
    <property type="evidence" value="ECO:0007669"/>
    <property type="project" value="InterPro"/>
</dbReference>
<dbReference type="OrthoDB" id="9780153at2"/>
<dbReference type="PROSITE" id="PS50110">
    <property type="entry name" value="RESPONSE_REGULATORY"/>
    <property type="match status" value="1"/>
</dbReference>
<protein>
    <recommendedName>
        <fullName evidence="6">Stage 0 sporulation protein A homolog</fullName>
    </recommendedName>
</protein>
<dbReference type="Pfam" id="PF03861">
    <property type="entry name" value="ANTAR"/>
    <property type="match status" value="1"/>
</dbReference>
<keyword evidence="5" id="KW-1185">Reference proteome</keyword>
<dbReference type="STRING" id="766136.BHF68_08925"/>
<feature type="domain" description="ANTAR" evidence="3">
    <location>
        <begin position="125"/>
        <end position="186"/>
    </location>
</feature>
<dbReference type="Gene3D" id="3.40.50.2300">
    <property type="match status" value="1"/>
</dbReference>
<dbReference type="RefSeq" id="WP_069643780.1">
    <property type="nucleotide sequence ID" value="NZ_MIJE01000032.1"/>
</dbReference>
<evidence type="ECO:0000313" key="4">
    <source>
        <dbReference type="EMBL" id="OEF96274.1"/>
    </source>
</evidence>
<feature type="modified residue" description="4-aspartylphosphate" evidence="1">
    <location>
        <position position="55"/>
    </location>
</feature>
<keyword evidence="1" id="KW-0597">Phosphoprotein</keyword>
<sequence>MNSTRVIIVTDDVNYKIHLKRLFMNSGHSVIGEADHQSAALRLVKSRLPDLIIVDGDCMNVNITNLIEIIEQDPCSALIVLTQQLQKQLVEKAKELWFYFYMLKQLPDTMLVSNVEVAHAMFKRTKKMEQEIDKLKKTLETRKVVEKAKGLLMKELDMTEDEAFRHVQKISMDKCLPMKEVANAIIITYS</sequence>
<dbReference type="PROSITE" id="PS50921">
    <property type="entry name" value="ANTAR"/>
    <property type="match status" value="1"/>
</dbReference>
<reference evidence="4 5" key="1">
    <citation type="submission" date="2016-09" db="EMBL/GenBank/DDBJ databases">
        <title>Draft genome sequence for the type strain of Desulfuribacillus alkaliarsenatis AHT28, an obligately anaerobic, sulfidogenic bacterium isolated from Russian soda lake sediments.</title>
        <authorList>
            <person name="Abin C.A."/>
            <person name="Hollibaugh J.T."/>
        </authorList>
    </citation>
    <scope>NUCLEOTIDE SEQUENCE [LARGE SCALE GENOMIC DNA]</scope>
    <source>
        <strain evidence="4 5">AHT28</strain>
    </source>
</reference>
<evidence type="ECO:0000259" key="3">
    <source>
        <dbReference type="PROSITE" id="PS50921"/>
    </source>
</evidence>
<dbReference type="GO" id="GO:0003723">
    <property type="term" value="F:RNA binding"/>
    <property type="evidence" value="ECO:0007669"/>
    <property type="project" value="InterPro"/>
</dbReference>
<evidence type="ECO:0000256" key="1">
    <source>
        <dbReference type="PROSITE-ProRule" id="PRU00169"/>
    </source>
</evidence>
<comment type="caution">
    <text evidence="4">The sequence shown here is derived from an EMBL/GenBank/DDBJ whole genome shotgun (WGS) entry which is preliminary data.</text>
</comment>
<organism evidence="4 5">
    <name type="scientific">Desulfuribacillus alkaliarsenatis</name>
    <dbReference type="NCBI Taxonomy" id="766136"/>
    <lineage>
        <taxon>Bacteria</taxon>
        <taxon>Bacillati</taxon>
        <taxon>Bacillota</taxon>
        <taxon>Desulfuribacillia</taxon>
        <taxon>Desulfuribacillales</taxon>
        <taxon>Desulfuribacillaceae</taxon>
        <taxon>Desulfuribacillus</taxon>
    </lineage>
</organism>
<dbReference type="AlphaFoldDB" id="A0A1E5G0D1"/>
<dbReference type="EMBL" id="MIJE01000032">
    <property type="protein sequence ID" value="OEF96274.1"/>
    <property type="molecule type" value="Genomic_DNA"/>
</dbReference>
<gene>
    <name evidence="4" type="ORF">BHF68_08925</name>
</gene>
<name>A0A1E5G0D1_9FIRM</name>
<dbReference type="InterPro" id="IPR011006">
    <property type="entry name" value="CheY-like_superfamily"/>
</dbReference>
<dbReference type="InterPro" id="IPR008327">
    <property type="entry name" value="Sig_transdc_resp-reg_antiterm"/>
</dbReference>
<proteinExistence type="predicted"/>
<dbReference type="SMART" id="SM01012">
    <property type="entry name" value="ANTAR"/>
    <property type="match status" value="1"/>
</dbReference>
<dbReference type="InterPro" id="IPR005561">
    <property type="entry name" value="ANTAR"/>
</dbReference>
<evidence type="ECO:0000259" key="2">
    <source>
        <dbReference type="PROSITE" id="PS50110"/>
    </source>
</evidence>
<dbReference type="PIRSF" id="PIRSF036382">
    <property type="entry name" value="RR_antiterm"/>
    <property type="match status" value="1"/>
</dbReference>
<dbReference type="SUPFAM" id="SSF52172">
    <property type="entry name" value="CheY-like"/>
    <property type="match status" value="1"/>
</dbReference>
<dbReference type="Gene3D" id="1.10.10.10">
    <property type="entry name" value="Winged helix-like DNA-binding domain superfamily/Winged helix DNA-binding domain"/>
    <property type="match status" value="1"/>
</dbReference>
<dbReference type="Pfam" id="PF00072">
    <property type="entry name" value="Response_reg"/>
    <property type="match status" value="1"/>
</dbReference>
<evidence type="ECO:0000313" key="5">
    <source>
        <dbReference type="Proteomes" id="UP000094296"/>
    </source>
</evidence>
<dbReference type="InterPro" id="IPR036388">
    <property type="entry name" value="WH-like_DNA-bd_sf"/>
</dbReference>
<feature type="domain" description="Response regulatory" evidence="2">
    <location>
        <begin position="5"/>
        <end position="119"/>
    </location>
</feature>
<dbReference type="InterPro" id="IPR001789">
    <property type="entry name" value="Sig_transdc_resp-reg_receiver"/>
</dbReference>
<accession>A0A1E5G0D1</accession>
<evidence type="ECO:0008006" key="6">
    <source>
        <dbReference type="Google" id="ProtNLM"/>
    </source>
</evidence>
<dbReference type="Proteomes" id="UP000094296">
    <property type="component" value="Unassembled WGS sequence"/>
</dbReference>